<dbReference type="RefSeq" id="WP_111132218.1">
    <property type="nucleotide sequence ID" value="NZ_POUB01000003.1"/>
</dbReference>
<accession>A0A2W2CTM9</accession>
<dbReference type="OrthoDB" id="580959at2"/>
<evidence type="ECO:0000259" key="2">
    <source>
        <dbReference type="Pfam" id="PF18156"/>
    </source>
</evidence>
<evidence type="ECO:0000313" key="4">
    <source>
        <dbReference type="Proteomes" id="UP000248749"/>
    </source>
</evidence>
<dbReference type="InterPro" id="IPR041191">
    <property type="entry name" value="pPIWI_RE_Y"/>
</dbReference>
<dbReference type="EMBL" id="POUB01000003">
    <property type="protein sequence ID" value="PZG02866.1"/>
    <property type="molecule type" value="Genomic_DNA"/>
</dbReference>
<evidence type="ECO:0008006" key="5">
    <source>
        <dbReference type="Google" id="ProtNLM"/>
    </source>
</evidence>
<keyword evidence="4" id="KW-1185">Reference proteome</keyword>
<dbReference type="Proteomes" id="UP000248749">
    <property type="component" value="Unassembled WGS sequence"/>
</dbReference>
<dbReference type="InterPro" id="IPR040828">
    <property type="entry name" value="pPIWI_RE_REase"/>
</dbReference>
<name>A0A2W2CTM9_9ACTN</name>
<protein>
    <recommendedName>
        <fullName evidence="5">Fis family transcriptional regulator</fullName>
    </recommendedName>
</protein>
<feature type="domain" description="REase associating with pPIWI RE" evidence="1">
    <location>
        <begin position="262"/>
        <end position="383"/>
    </location>
</feature>
<evidence type="ECO:0000313" key="3">
    <source>
        <dbReference type="EMBL" id="PZG02866.1"/>
    </source>
</evidence>
<dbReference type="AlphaFoldDB" id="A0A2W2CTM9"/>
<dbReference type="Pfam" id="PF18156">
    <property type="entry name" value="pPIWI_RE_Y"/>
    <property type="match status" value="1"/>
</dbReference>
<evidence type="ECO:0000259" key="1">
    <source>
        <dbReference type="Pfam" id="PF18154"/>
    </source>
</evidence>
<gene>
    <name evidence="3" type="ORF">C1I99_00790</name>
</gene>
<reference evidence="3 4" key="1">
    <citation type="submission" date="2018-01" db="EMBL/GenBank/DDBJ databases">
        <title>Draft genome sequence of Salinispora sp. 13K206.</title>
        <authorList>
            <person name="Sahin N."/>
            <person name="Saygin H."/>
            <person name="Ay H."/>
        </authorList>
    </citation>
    <scope>NUCLEOTIDE SEQUENCE [LARGE SCALE GENOMIC DNA]</scope>
    <source>
        <strain evidence="3 4">13K206</strain>
    </source>
</reference>
<proteinExistence type="predicted"/>
<organism evidence="3 4">
    <name type="scientific">Micromonospora deserti</name>
    <dbReference type="NCBI Taxonomy" id="2070366"/>
    <lineage>
        <taxon>Bacteria</taxon>
        <taxon>Bacillati</taxon>
        <taxon>Actinomycetota</taxon>
        <taxon>Actinomycetes</taxon>
        <taxon>Micromonosporales</taxon>
        <taxon>Micromonosporaceae</taxon>
        <taxon>Micromonospora</taxon>
    </lineage>
</organism>
<dbReference type="Pfam" id="PF18154">
    <property type="entry name" value="pPIWI_RE_REase"/>
    <property type="match status" value="1"/>
</dbReference>
<comment type="caution">
    <text evidence="3">The sequence shown here is derived from an EMBL/GenBank/DDBJ whole genome shotgun (WGS) entry which is preliminary data.</text>
</comment>
<feature type="domain" description="pPIWI-RE three-gene island" evidence="2">
    <location>
        <begin position="21"/>
        <end position="163"/>
    </location>
</feature>
<sequence>MPPTATATRFSDWAAYSDVLLLHTIASAVIRLADIRGLDAFTLPYPAEAQRAVDRLVLSCLLRRIDEMPRSVPDLLAWCHTRPLEDWPLDLPPDAFGPDDLLVDPVALVPTQLCHEWWVHSRDSAAAQFDRDVVRSAMRLCQQVSSPESYTAFRRLLVEKPVLSSAEKFEISTDLYLDPVTELLDRCYEPAPVSHRRDGVYTTCGRCRTLLLPLPGGDWWCERDACRRRGPAPTGRALTEEADADVVYQLVRPLRQFVTGPGRAEVDLEGRLTALRAGAKRLDVAMWPGFDAYDVRITFPDGLVWAVDVKDWKHPGLLAKAAKAVPAQPPYDESCWVVPQEQVDAHGDYLATYYRNLAPAAQDLPLLTDRHLVDLVRTRLRGNTDVHLVAAYGGKKGPNA</sequence>